<keyword evidence="3" id="KW-1185">Reference proteome</keyword>
<evidence type="ECO:0000256" key="1">
    <source>
        <dbReference type="SAM" id="MobiDB-lite"/>
    </source>
</evidence>
<sequence length="136" mass="14116">MSGQSGSAPARLRNAEDRTSGGPERSTAIAAALVASIAALGAGAASAEAMGGDMTPGPAVTEGAGVGGLPFAGERRFRCLDDYLAYLRQASAMGASYWEEVSPGLYRRTGGEPMAIPEERPVRTRAELMREFGFDC</sequence>
<dbReference type="EMBL" id="AWXZ01000018">
    <property type="protein sequence ID" value="ESR25658.1"/>
    <property type="molecule type" value="Genomic_DNA"/>
</dbReference>
<reference evidence="2 3" key="1">
    <citation type="journal article" date="2014" name="Genome Announc.">
        <title>Draft Genome Sequence of Lutibaculum baratangense Strain AMV1T, Isolated from a Mud Volcano in Andamans, India.</title>
        <authorList>
            <person name="Singh A."/>
            <person name="Sreenivas A."/>
            <person name="Sathyanarayana Reddy G."/>
            <person name="Pinnaka A.K."/>
            <person name="Shivaji S."/>
        </authorList>
    </citation>
    <scope>NUCLEOTIDE SEQUENCE [LARGE SCALE GENOMIC DNA]</scope>
    <source>
        <strain evidence="2 3">AMV1</strain>
    </source>
</reference>
<feature type="region of interest" description="Disordered" evidence="1">
    <location>
        <begin position="1"/>
        <end position="24"/>
    </location>
</feature>
<gene>
    <name evidence="2" type="ORF">N177_1491</name>
</gene>
<proteinExistence type="predicted"/>
<dbReference type="Proteomes" id="UP000017819">
    <property type="component" value="Unassembled WGS sequence"/>
</dbReference>
<name>V4TI18_9HYPH</name>
<organism evidence="2 3">
    <name type="scientific">Lutibaculum baratangense AMV1</name>
    <dbReference type="NCBI Taxonomy" id="631454"/>
    <lineage>
        <taxon>Bacteria</taxon>
        <taxon>Pseudomonadati</taxon>
        <taxon>Pseudomonadota</taxon>
        <taxon>Alphaproteobacteria</taxon>
        <taxon>Hyphomicrobiales</taxon>
        <taxon>Tepidamorphaceae</taxon>
        <taxon>Lutibaculum</taxon>
    </lineage>
</organism>
<protein>
    <submittedName>
        <fullName evidence="2">Uncharacterized protein</fullName>
    </submittedName>
</protein>
<accession>V4TI18</accession>
<dbReference type="OrthoDB" id="7874570at2"/>
<evidence type="ECO:0000313" key="2">
    <source>
        <dbReference type="EMBL" id="ESR25658.1"/>
    </source>
</evidence>
<dbReference type="RefSeq" id="WP_023431633.1">
    <property type="nucleotide sequence ID" value="NZ_AWXZ01000018.1"/>
</dbReference>
<comment type="caution">
    <text evidence="2">The sequence shown here is derived from an EMBL/GenBank/DDBJ whole genome shotgun (WGS) entry which is preliminary data.</text>
</comment>
<dbReference type="AlphaFoldDB" id="V4TI18"/>
<evidence type="ECO:0000313" key="3">
    <source>
        <dbReference type="Proteomes" id="UP000017819"/>
    </source>
</evidence>